<dbReference type="Pfam" id="PF08269">
    <property type="entry name" value="dCache_2"/>
    <property type="match status" value="1"/>
</dbReference>
<feature type="signal peptide" evidence="2">
    <location>
        <begin position="1"/>
        <end position="27"/>
    </location>
</feature>
<reference evidence="5" key="1">
    <citation type="journal article" date="2019" name="Int. J. Syst. Evol. Microbiol.">
        <title>The Global Catalogue of Microorganisms (GCM) 10K type strain sequencing project: providing services to taxonomists for standard genome sequencing and annotation.</title>
        <authorList>
            <consortium name="The Broad Institute Genomics Platform"/>
            <consortium name="The Broad Institute Genome Sequencing Center for Infectious Disease"/>
            <person name="Wu L."/>
            <person name="Ma J."/>
        </authorList>
    </citation>
    <scope>NUCLEOTIDE SEQUENCE [LARGE SCALE GENOMIC DNA]</scope>
    <source>
        <strain evidence="5">KCTC 42730</strain>
    </source>
</reference>
<comment type="caution">
    <text evidence="4">The sequence shown here is derived from an EMBL/GenBank/DDBJ whole genome shotgun (WGS) entry which is preliminary data.</text>
</comment>
<organism evidence="4 5">
    <name type="scientific">Pseudoalteromonas fenneropenaei</name>
    <dbReference type="NCBI Taxonomy" id="1737459"/>
    <lineage>
        <taxon>Bacteria</taxon>
        <taxon>Pseudomonadati</taxon>
        <taxon>Pseudomonadota</taxon>
        <taxon>Gammaproteobacteria</taxon>
        <taxon>Alteromonadales</taxon>
        <taxon>Pseudoalteromonadaceae</taxon>
        <taxon>Pseudoalteromonas</taxon>
    </lineage>
</organism>
<keyword evidence="1" id="KW-0472">Membrane</keyword>
<evidence type="ECO:0000313" key="4">
    <source>
        <dbReference type="EMBL" id="MFC3031113.1"/>
    </source>
</evidence>
<dbReference type="RefSeq" id="WP_377120018.1">
    <property type="nucleotide sequence ID" value="NZ_JBHRSD010000001.1"/>
</dbReference>
<sequence>MTYRSKGLGIIASLLLTLLAVTAVSQAATIPTLDDKTKTLVQTVEFIVGDLSLSEFERQRKVLDLIAQTHLPQGELFVYDTQGKMILYPQHPELNGRILTSHANPVVADSFRNLVKSAYAMGEAVVTYHWQPSSSHQIETHTAYIRRLDNWNWVLAASSPQSITEIEATTSWWLVALVVFGGVMTLLLAIVFSPIFVLPQRFRTVFKRG</sequence>
<keyword evidence="2" id="KW-0732">Signal</keyword>
<evidence type="ECO:0000256" key="1">
    <source>
        <dbReference type="SAM" id="Phobius"/>
    </source>
</evidence>
<evidence type="ECO:0000256" key="2">
    <source>
        <dbReference type="SAM" id="SignalP"/>
    </source>
</evidence>
<feature type="transmembrane region" description="Helical" evidence="1">
    <location>
        <begin position="172"/>
        <end position="198"/>
    </location>
</feature>
<evidence type="ECO:0000313" key="5">
    <source>
        <dbReference type="Proteomes" id="UP001595453"/>
    </source>
</evidence>
<name>A0ABV7CEP0_9GAMM</name>
<dbReference type="EMBL" id="JBHRSD010000001">
    <property type="protein sequence ID" value="MFC3031113.1"/>
    <property type="molecule type" value="Genomic_DNA"/>
</dbReference>
<feature type="chain" id="PRO_5046162617" evidence="2">
    <location>
        <begin position="28"/>
        <end position="209"/>
    </location>
</feature>
<keyword evidence="1" id="KW-0812">Transmembrane</keyword>
<gene>
    <name evidence="4" type="ORF">ACFOEE_01065</name>
</gene>
<keyword evidence="5" id="KW-1185">Reference proteome</keyword>
<accession>A0ABV7CEP0</accession>
<keyword evidence="1" id="KW-1133">Transmembrane helix</keyword>
<dbReference type="InterPro" id="IPR004010">
    <property type="entry name" value="Double_Cache_2"/>
</dbReference>
<proteinExistence type="predicted"/>
<protein>
    <submittedName>
        <fullName evidence="4">Cache domain-containing protein</fullName>
    </submittedName>
</protein>
<evidence type="ECO:0000259" key="3">
    <source>
        <dbReference type="Pfam" id="PF08269"/>
    </source>
</evidence>
<feature type="domain" description="Double Cache" evidence="3">
    <location>
        <begin position="57"/>
        <end position="159"/>
    </location>
</feature>
<dbReference type="Gene3D" id="3.30.450.20">
    <property type="entry name" value="PAS domain"/>
    <property type="match status" value="1"/>
</dbReference>
<dbReference type="Proteomes" id="UP001595453">
    <property type="component" value="Unassembled WGS sequence"/>
</dbReference>